<comment type="similarity">
    <text evidence="2">Belongs to the FlgN family.</text>
</comment>
<dbReference type="EMBL" id="JAUCBP010000006">
    <property type="protein sequence ID" value="MDM7860179.1"/>
    <property type="molecule type" value="Genomic_DNA"/>
</dbReference>
<keyword evidence="4" id="KW-0175">Coiled coil</keyword>
<protein>
    <submittedName>
        <fullName evidence="6">Flagellar export chaperone FlgN</fullName>
    </submittedName>
</protein>
<keyword evidence="7" id="KW-1185">Reference proteome</keyword>
<evidence type="ECO:0000256" key="4">
    <source>
        <dbReference type="SAM" id="Coils"/>
    </source>
</evidence>
<comment type="caution">
    <text evidence="6">The sequence shown here is derived from an EMBL/GenBank/DDBJ whole genome shotgun (WGS) entry which is preliminary data.</text>
</comment>
<evidence type="ECO:0000256" key="1">
    <source>
        <dbReference type="ARBA" id="ARBA00002397"/>
    </source>
</evidence>
<evidence type="ECO:0000313" key="6">
    <source>
        <dbReference type="EMBL" id="MDM7860179.1"/>
    </source>
</evidence>
<feature type="compositionally biased region" description="Gly residues" evidence="5">
    <location>
        <begin position="136"/>
        <end position="147"/>
    </location>
</feature>
<keyword evidence="6" id="KW-0966">Cell projection</keyword>
<reference evidence="6 7" key="1">
    <citation type="submission" date="2023-06" db="EMBL/GenBank/DDBJ databases">
        <title>Alteromonas sp. ASW11-36 isolated from intertidal sand.</title>
        <authorList>
            <person name="Li Y."/>
        </authorList>
    </citation>
    <scope>NUCLEOTIDE SEQUENCE [LARGE SCALE GENOMIC DNA]</scope>
    <source>
        <strain evidence="6 7">ASW11-36</strain>
    </source>
</reference>
<sequence>MATIAEALSDQLHNLKTLQQLLESELHLISSRDAESLMNLLNDKQTTLDAIQQQDELINQLFANEGDDPKSVIANQPAEVQAQLEEAQQLLEQCKFRTSVNEKAVEQGQLKLEHLRHLLVETRARESLTYDRSGKPQGGSLGKGVSA</sequence>
<dbReference type="InterPro" id="IPR007809">
    <property type="entry name" value="FlgN-like"/>
</dbReference>
<organism evidence="6 7">
    <name type="scientific">Alteromonas arenosi</name>
    <dbReference type="NCBI Taxonomy" id="3055817"/>
    <lineage>
        <taxon>Bacteria</taxon>
        <taxon>Pseudomonadati</taxon>
        <taxon>Pseudomonadota</taxon>
        <taxon>Gammaproteobacteria</taxon>
        <taxon>Alteromonadales</taxon>
        <taxon>Alteromonadaceae</taxon>
        <taxon>Alteromonas/Salinimonas group</taxon>
        <taxon>Alteromonas</taxon>
    </lineage>
</organism>
<evidence type="ECO:0000256" key="5">
    <source>
        <dbReference type="SAM" id="MobiDB-lite"/>
    </source>
</evidence>
<gene>
    <name evidence="6" type="primary">flgN</name>
    <name evidence="6" type="ORF">QTP81_06185</name>
</gene>
<comment type="function">
    <text evidence="1">Required for the efficient initiation of filament assembly.</text>
</comment>
<dbReference type="RefSeq" id="WP_289364427.1">
    <property type="nucleotide sequence ID" value="NZ_JAUCBP010000006.1"/>
</dbReference>
<evidence type="ECO:0000313" key="7">
    <source>
        <dbReference type="Proteomes" id="UP001234343"/>
    </source>
</evidence>
<name>A0ABT7SVZ5_9ALTE</name>
<dbReference type="SUPFAM" id="SSF140566">
    <property type="entry name" value="FlgN-like"/>
    <property type="match status" value="1"/>
</dbReference>
<keyword evidence="6" id="KW-0969">Cilium</keyword>
<keyword evidence="3" id="KW-1005">Bacterial flagellum biogenesis</keyword>
<feature type="region of interest" description="Disordered" evidence="5">
    <location>
        <begin position="126"/>
        <end position="147"/>
    </location>
</feature>
<dbReference type="Pfam" id="PF05130">
    <property type="entry name" value="FlgN"/>
    <property type="match status" value="1"/>
</dbReference>
<dbReference type="Proteomes" id="UP001234343">
    <property type="component" value="Unassembled WGS sequence"/>
</dbReference>
<accession>A0ABT7SVZ5</accession>
<dbReference type="Gene3D" id="1.20.58.300">
    <property type="entry name" value="FlgN-like"/>
    <property type="match status" value="1"/>
</dbReference>
<dbReference type="InterPro" id="IPR036679">
    <property type="entry name" value="FlgN-like_sf"/>
</dbReference>
<evidence type="ECO:0000256" key="3">
    <source>
        <dbReference type="ARBA" id="ARBA00022795"/>
    </source>
</evidence>
<feature type="coiled-coil region" evidence="4">
    <location>
        <begin position="5"/>
        <end position="54"/>
    </location>
</feature>
<proteinExistence type="inferred from homology"/>
<keyword evidence="6" id="KW-0282">Flagellum</keyword>
<evidence type="ECO:0000256" key="2">
    <source>
        <dbReference type="ARBA" id="ARBA00007703"/>
    </source>
</evidence>